<gene>
    <name evidence="1" type="ORF">O987_22290</name>
</gene>
<name>A0A076PP28_COMTE</name>
<dbReference type="Proteomes" id="UP000028782">
    <property type="component" value="Chromosome"/>
</dbReference>
<proteinExistence type="predicted"/>
<organism evidence="1 2">
    <name type="scientific">Comamonas testosteroni TK102</name>
    <dbReference type="NCBI Taxonomy" id="1392005"/>
    <lineage>
        <taxon>Bacteria</taxon>
        <taxon>Pseudomonadati</taxon>
        <taxon>Pseudomonadota</taxon>
        <taxon>Betaproteobacteria</taxon>
        <taxon>Burkholderiales</taxon>
        <taxon>Comamonadaceae</taxon>
        <taxon>Comamonas</taxon>
    </lineage>
</organism>
<sequence>MYRVEVRIDHGHKQDSAIFHSCFMTKGFGSFFSADGLVITAIDGEARRKARGLLQPVFSIDTALPLCAAIEHQSCDEFILPWYPKSAPTLPPSQVEVRQVGACCVGPLSSNEISEFVRQKM</sequence>
<accession>A0A076PP28</accession>
<dbReference type="KEGG" id="ctes:O987_22290"/>
<dbReference type="AlphaFoldDB" id="A0A076PP28"/>
<dbReference type="EMBL" id="CP006704">
    <property type="protein sequence ID" value="AIJ48544.1"/>
    <property type="molecule type" value="Genomic_DNA"/>
</dbReference>
<protein>
    <submittedName>
        <fullName evidence="1">Uncharacterized protein</fullName>
    </submittedName>
</protein>
<dbReference type="HOGENOM" id="CLU_2034082_0_0_4"/>
<evidence type="ECO:0000313" key="2">
    <source>
        <dbReference type="Proteomes" id="UP000028782"/>
    </source>
</evidence>
<reference evidence="1 2" key="1">
    <citation type="journal article" date="2014" name="Genome Announc.">
        <title>Complete Genome Sequence of Polychlorinated Biphenyl Degrader Comamonas testosteroni TK102 (NBRC 109938).</title>
        <authorList>
            <person name="Fukuda K."/>
            <person name="Hosoyama A."/>
            <person name="Tsuchikane K."/>
            <person name="Ohji S."/>
            <person name="Yamazoe A."/>
            <person name="Fujita N."/>
            <person name="Shintani M."/>
            <person name="Kimbara K."/>
        </authorList>
    </citation>
    <scope>NUCLEOTIDE SEQUENCE [LARGE SCALE GENOMIC DNA]</scope>
    <source>
        <strain evidence="1">TK102</strain>
    </source>
</reference>
<evidence type="ECO:0000313" key="1">
    <source>
        <dbReference type="EMBL" id="AIJ48544.1"/>
    </source>
</evidence>